<name>A0AAP0WSH7_LIQFO</name>
<keyword evidence="11" id="KW-1185">Reference proteome</keyword>
<dbReference type="PANTHER" id="PTHR46463">
    <property type="entry name" value="ZINC FINGER, RING/FYVE/PHD-TYPE"/>
    <property type="match status" value="1"/>
</dbReference>
<evidence type="ECO:0000256" key="5">
    <source>
        <dbReference type="ARBA" id="ARBA00022771"/>
    </source>
</evidence>
<dbReference type="InterPro" id="IPR001841">
    <property type="entry name" value="Znf_RING"/>
</dbReference>
<dbReference type="PANTHER" id="PTHR46463:SF86">
    <property type="entry name" value="RING-TYPE DOMAIN-CONTAINING PROTEIN"/>
    <property type="match status" value="1"/>
</dbReference>
<dbReference type="GO" id="GO:0008270">
    <property type="term" value="F:zinc ion binding"/>
    <property type="evidence" value="ECO:0007669"/>
    <property type="project" value="UniProtKB-KW"/>
</dbReference>
<evidence type="ECO:0000256" key="6">
    <source>
        <dbReference type="ARBA" id="ARBA00022786"/>
    </source>
</evidence>
<keyword evidence="5 8" id="KW-0863">Zinc-finger</keyword>
<dbReference type="Pfam" id="PF13639">
    <property type="entry name" value="zf-RING_2"/>
    <property type="match status" value="1"/>
</dbReference>
<dbReference type="SUPFAM" id="SSF57850">
    <property type="entry name" value="RING/U-box"/>
    <property type="match status" value="1"/>
</dbReference>
<organism evidence="10 11">
    <name type="scientific">Liquidambar formosana</name>
    <name type="common">Formosan gum</name>
    <dbReference type="NCBI Taxonomy" id="63359"/>
    <lineage>
        <taxon>Eukaryota</taxon>
        <taxon>Viridiplantae</taxon>
        <taxon>Streptophyta</taxon>
        <taxon>Embryophyta</taxon>
        <taxon>Tracheophyta</taxon>
        <taxon>Spermatophyta</taxon>
        <taxon>Magnoliopsida</taxon>
        <taxon>eudicotyledons</taxon>
        <taxon>Gunneridae</taxon>
        <taxon>Pentapetalae</taxon>
        <taxon>Saxifragales</taxon>
        <taxon>Altingiaceae</taxon>
        <taxon>Liquidambar</taxon>
    </lineage>
</organism>
<evidence type="ECO:0000256" key="2">
    <source>
        <dbReference type="ARBA" id="ARBA00012483"/>
    </source>
</evidence>
<dbReference type="EMBL" id="JBBPBK010000010">
    <property type="protein sequence ID" value="KAK9276338.1"/>
    <property type="molecule type" value="Genomic_DNA"/>
</dbReference>
<protein>
    <recommendedName>
        <fullName evidence="2">RING-type E3 ubiquitin transferase</fullName>
        <ecNumber evidence="2">2.3.2.27</ecNumber>
    </recommendedName>
</protein>
<feature type="domain" description="RING-type" evidence="9">
    <location>
        <begin position="178"/>
        <end position="218"/>
    </location>
</feature>
<evidence type="ECO:0000256" key="3">
    <source>
        <dbReference type="ARBA" id="ARBA00022679"/>
    </source>
</evidence>
<gene>
    <name evidence="10" type="ORF">L1049_005870</name>
</gene>
<dbReference type="EC" id="2.3.2.27" evidence="2"/>
<dbReference type="AlphaFoldDB" id="A0AAP0WSH7"/>
<proteinExistence type="predicted"/>
<comment type="caution">
    <text evidence="10">The sequence shown here is derived from an EMBL/GenBank/DDBJ whole genome shotgun (WGS) entry which is preliminary data.</text>
</comment>
<evidence type="ECO:0000313" key="10">
    <source>
        <dbReference type="EMBL" id="KAK9276338.1"/>
    </source>
</evidence>
<accession>A0AAP0WSH7</accession>
<evidence type="ECO:0000259" key="9">
    <source>
        <dbReference type="PROSITE" id="PS50089"/>
    </source>
</evidence>
<dbReference type="SMART" id="SM00184">
    <property type="entry name" value="RING"/>
    <property type="match status" value="1"/>
</dbReference>
<keyword evidence="6" id="KW-0833">Ubl conjugation pathway</keyword>
<evidence type="ECO:0000313" key="11">
    <source>
        <dbReference type="Proteomes" id="UP001415857"/>
    </source>
</evidence>
<evidence type="ECO:0000256" key="7">
    <source>
        <dbReference type="ARBA" id="ARBA00022833"/>
    </source>
</evidence>
<sequence>MGSVCCCFHVEEIEHHNINGSNNRDCICPNCFIHNLANKYAAVFGGEERHAAISSIQEASSLTSAAVLDNRLSEITRCPPSPLSRDADSWSFNLQQDGQVSIHEKDTGHSHENSESLKKGNVHMGEEFVIGGDKPHEPYCEGGSEQCHSESSVKPSVAEMAKGVGYVYASPSEDEDVCPTCLEEYTPENPKIIAQCSHHFHLGCIYDWMERSESCPFCGKWMMFDEK</sequence>
<dbReference type="PROSITE" id="PS50089">
    <property type="entry name" value="ZF_RING_2"/>
    <property type="match status" value="1"/>
</dbReference>
<keyword evidence="3" id="KW-0808">Transferase</keyword>
<dbReference type="GO" id="GO:0061630">
    <property type="term" value="F:ubiquitin protein ligase activity"/>
    <property type="evidence" value="ECO:0007669"/>
    <property type="project" value="UniProtKB-EC"/>
</dbReference>
<keyword evidence="4" id="KW-0479">Metal-binding</keyword>
<reference evidence="10 11" key="1">
    <citation type="journal article" date="2024" name="Plant J.">
        <title>Genome sequences and population genomics reveal climatic adaptation and genomic divergence between two closely related sweetgum species.</title>
        <authorList>
            <person name="Xu W.Q."/>
            <person name="Ren C.Q."/>
            <person name="Zhang X.Y."/>
            <person name="Comes H.P."/>
            <person name="Liu X.H."/>
            <person name="Li Y.G."/>
            <person name="Kettle C.J."/>
            <person name="Jalonen R."/>
            <person name="Gaisberger H."/>
            <person name="Ma Y.Z."/>
            <person name="Qiu Y.X."/>
        </authorList>
    </citation>
    <scope>NUCLEOTIDE SEQUENCE [LARGE SCALE GENOMIC DNA]</scope>
    <source>
        <strain evidence="10">Hangzhou</strain>
    </source>
</reference>
<evidence type="ECO:0000256" key="1">
    <source>
        <dbReference type="ARBA" id="ARBA00000900"/>
    </source>
</evidence>
<dbReference type="Gene3D" id="3.30.40.10">
    <property type="entry name" value="Zinc/RING finger domain, C3HC4 (zinc finger)"/>
    <property type="match status" value="1"/>
</dbReference>
<evidence type="ECO:0000256" key="8">
    <source>
        <dbReference type="PROSITE-ProRule" id="PRU00175"/>
    </source>
</evidence>
<dbReference type="InterPro" id="IPR013083">
    <property type="entry name" value="Znf_RING/FYVE/PHD"/>
</dbReference>
<comment type="catalytic activity">
    <reaction evidence="1">
        <text>S-ubiquitinyl-[E2 ubiquitin-conjugating enzyme]-L-cysteine + [acceptor protein]-L-lysine = [E2 ubiquitin-conjugating enzyme]-L-cysteine + N(6)-ubiquitinyl-[acceptor protein]-L-lysine.</text>
        <dbReference type="EC" id="2.3.2.27"/>
    </reaction>
</comment>
<evidence type="ECO:0000256" key="4">
    <source>
        <dbReference type="ARBA" id="ARBA00022723"/>
    </source>
</evidence>
<dbReference type="Proteomes" id="UP001415857">
    <property type="component" value="Unassembled WGS sequence"/>
</dbReference>
<keyword evidence="7" id="KW-0862">Zinc</keyword>